<dbReference type="AlphaFoldDB" id="A0A8J0R356"/>
<dbReference type="Pfam" id="PF04856">
    <property type="entry name" value="Securin"/>
    <property type="match status" value="1"/>
</dbReference>
<evidence type="ECO:0000256" key="1">
    <source>
        <dbReference type="ARBA" id="ARBA00004123"/>
    </source>
</evidence>
<evidence type="ECO:0000256" key="7">
    <source>
        <dbReference type="ARBA" id="ARBA00022776"/>
    </source>
</evidence>
<evidence type="ECO:0000256" key="12">
    <source>
        <dbReference type="ARBA" id="ARBA00023306"/>
    </source>
</evidence>
<keyword evidence="14" id="KW-1185">Reference proteome</keyword>
<comment type="subcellular location">
    <subcellularLocation>
        <location evidence="2">Cytoplasm</location>
    </subcellularLocation>
    <subcellularLocation>
        <location evidence="1">Nucleus</location>
    </subcellularLocation>
</comment>
<accession>A0A8J0R356</accession>
<proteinExistence type="inferred from homology"/>
<dbReference type="RefSeq" id="XP_004913545.1">
    <property type="nucleotide sequence ID" value="XM_004913488.4"/>
</dbReference>
<dbReference type="AGR" id="Xenbase:XB-GENE-5905939"/>
<keyword evidence="11" id="KW-0539">Nucleus</keyword>
<dbReference type="GO" id="GO:0051276">
    <property type="term" value="P:chromosome organization"/>
    <property type="evidence" value="ECO:0007669"/>
    <property type="project" value="InterPro"/>
</dbReference>
<dbReference type="GO" id="GO:0005737">
    <property type="term" value="C:cytoplasm"/>
    <property type="evidence" value="ECO:0007669"/>
    <property type="project" value="UniProtKB-SubCell"/>
</dbReference>
<gene>
    <name evidence="16" type="primary">pttg1</name>
    <name evidence="15" type="synonym">LOC100498440</name>
    <name evidence="16" type="synonym">XB5905938</name>
</gene>
<evidence type="ECO:0000256" key="4">
    <source>
        <dbReference type="ARBA" id="ARBA00022490"/>
    </source>
</evidence>
<evidence type="ECO:0000256" key="8">
    <source>
        <dbReference type="ARBA" id="ARBA00022829"/>
    </source>
</evidence>
<evidence type="ECO:0000256" key="11">
    <source>
        <dbReference type="ARBA" id="ARBA00023242"/>
    </source>
</evidence>
<dbReference type="InterPro" id="IPR006940">
    <property type="entry name" value="Securin_separation_inhibitor"/>
</dbReference>
<name>A0A8J0R356_XENTR</name>
<evidence type="ECO:0000256" key="6">
    <source>
        <dbReference type="ARBA" id="ARBA00022737"/>
    </source>
</evidence>
<sequence>MATIVFVDQENGDIRSMLPKDHGTFLSYNVSTAKPQSRKGVVSFPGKVFGDSEIVSKPSRKALGNVNKQILQNKAVMAQKINFKQNTGSIGKKVTSSNLQPVKDLYPEIEHYFPYNPLDFESFDIPEDHKLSHFCLAGVSLLVQDNEVVRFDALTNIQLCPLEMPLFNTDSDCLPSLISPLYEVTVDLPPFEDY</sequence>
<dbReference type="GeneID" id="100498440"/>
<dbReference type="GO" id="GO:0017124">
    <property type="term" value="F:SH3 domain binding"/>
    <property type="evidence" value="ECO:0007669"/>
    <property type="project" value="UniProtKB-KW"/>
</dbReference>
<keyword evidence="8" id="KW-0159">Chromosome partition</keyword>
<evidence type="ECO:0000313" key="16">
    <source>
        <dbReference type="Xenbase" id="XB-GENE-5905939"/>
    </source>
</evidence>
<dbReference type="CTD" id="100498440"/>
<evidence type="ECO:0000256" key="10">
    <source>
        <dbReference type="ARBA" id="ARBA00023036"/>
    </source>
</evidence>
<dbReference type="PANTHER" id="PTHR10418:SF2">
    <property type="entry name" value="SECURIN"/>
    <property type="match status" value="1"/>
</dbReference>
<keyword evidence="6" id="KW-0677">Repeat</keyword>
<evidence type="ECO:0000313" key="15">
    <source>
        <dbReference type="RefSeq" id="XP_004913545.1"/>
    </source>
</evidence>
<keyword evidence="5" id="KW-0132">Cell division</keyword>
<keyword evidence="12" id="KW-0131">Cell cycle</keyword>
<dbReference type="OMA" id="PPVCYDF"/>
<dbReference type="GO" id="GO:0051301">
    <property type="term" value="P:cell division"/>
    <property type="evidence" value="ECO:0007669"/>
    <property type="project" value="UniProtKB-KW"/>
</dbReference>
<organism evidence="14 15">
    <name type="scientific">Xenopus tropicalis</name>
    <name type="common">Western clawed frog</name>
    <name type="synonym">Silurana tropicalis</name>
    <dbReference type="NCBI Taxonomy" id="8364"/>
    <lineage>
        <taxon>Eukaryota</taxon>
        <taxon>Metazoa</taxon>
        <taxon>Chordata</taxon>
        <taxon>Craniata</taxon>
        <taxon>Vertebrata</taxon>
        <taxon>Euteleostomi</taxon>
        <taxon>Amphibia</taxon>
        <taxon>Batrachia</taxon>
        <taxon>Anura</taxon>
        <taxon>Pipoidea</taxon>
        <taxon>Pipidae</taxon>
        <taxon>Xenopodinae</taxon>
        <taxon>Xenopus</taxon>
        <taxon>Silurana</taxon>
    </lineage>
</organism>
<keyword evidence="9" id="KW-0832">Ubl conjugation</keyword>
<evidence type="ECO:0000256" key="2">
    <source>
        <dbReference type="ARBA" id="ARBA00004496"/>
    </source>
</evidence>
<comment type="similarity">
    <text evidence="3">Belongs to the securin family.</text>
</comment>
<dbReference type="GO" id="GO:0045143">
    <property type="term" value="P:homologous chromosome segregation"/>
    <property type="evidence" value="ECO:0000318"/>
    <property type="project" value="GO_Central"/>
</dbReference>
<keyword evidence="4" id="KW-0963">Cytoplasm</keyword>
<dbReference type="GO" id="GO:0005634">
    <property type="term" value="C:nucleus"/>
    <property type="evidence" value="ECO:0000318"/>
    <property type="project" value="GO_Central"/>
</dbReference>
<dbReference type="Xenbase" id="XB-GENE-5905939">
    <property type="gene designation" value="pttg1"/>
</dbReference>
<evidence type="ECO:0000256" key="9">
    <source>
        <dbReference type="ARBA" id="ARBA00022843"/>
    </source>
</evidence>
<keyword evidence="10" id="KW-0729">SH3-binding</keyword>
<protein>
    <recommendedName>
        <fullName evidence="13">Securin</fullName>
    </recommendedName>
</protein>
<keyword evidence="7" id="KW-0498">Mitosis</keyword>
<evidence type="ECO:0000256" key="3">
    <source>
        <dbReference type="ARBA" id="ARBA00009264"/>
    </source>
</evidence>
<evidence type="ECO:0000256" key="5">
    <source>
        <dbReference type="ARBA" id="ARBA00022618"/>
    </source>
</evidence>
<dbReference type="Proteomes" id="UP000008143">
    <property type="component" value="Chromosome 4"/>
</dbReference>
<dbReference type="OrthoDB" id="9905975at2759"/>
<evidence type="ECO:0000313" key="14">
    <source>
        <dbReference type="Proteomes" id="UP000008143"/>
    </source>
</evidence>
<evidence type="ECO:0000256" key="13">
    <source>
        <dbReference type="ARBA" id="ARBA00039185"/>
    </source>
</evidence>
<reference evidence="15" key="1">
    <citation type="submission" date="2025-08" db="UniProtKB">
        <authorList>
            <consortium name="RefSeq"/>
        </authorList>
    </citation>
    <scope>IDENTIFICATION</scope>
    <source>
        <strain evidence="15">Nigerian</strain>
        <tissue evidence="15">Liver and blood</tissue>
    </source>
</reference>
<dbReference type="PANTHER" id="PTHR10418">
    <property type="entry name" value="SECURIN-3"/>
    <property type="match status" value="1"/>
</dbReference>